<reference evidence="2" key="1">
    <citation type="submission" date="2021-06" db="EMBL/GenBank/DDBJ databases">
        <authorList>
            <person name="Criscuolo A."/>
        </authorList>
    </citation>
    <scope>NUCLEOTIDE SEQUENCE</scope>
    <source>
        <strain evidence="2">CIP111600</strain>
    </source>
</reference>
<evidence type="ECO:0000313" key="3">
    <source>
        <dbReference type="Proteomes" id="UP000693672"/>
    </source>
</evidence>
<dbReference type="InterPro" id="IPR002575">
    <property type="entry name" value="Aminoglycoside_PTrfase"/>
</dbReference>
<dbReference type="EMBL" id="CAJVAS010000022">
    <property type="protein sequence ID" value="CAG7642147.1"/>
    <property type="molecule type" value="Genomic_DNA"/>
</dbReference>
<gene>
    <name evidence="2" type="ORF">PAESOLCIP111_04310</name>
</gene>
<accession>A0A916K7W9</accession>
<dbReference type="Pfam" id="PF01636">
    <property type="entry name" value="APH"/>
    <property type="match status" value="1"/>
</dbReference>
<feature type="domain" description="Aminoglycoside phosphotransferase" evidence="1">
    <location>
        <begin position="20"/>
        <end position="202"/>
    </location>
</feature>
<name>A0A916K7W9_9BACL</name>
<evidence type="ECO:0000259" key="1">
    <source>
        <dbReference type="Pfam" id="PF01636"/>
    </source>
</evidence>
<dbReference type="Proteomes" id="UP000693672">
    <property type="component" value="Unassembled WGS sequence"/>
</dbReference>
<comment type="caution">
    <text evidence="2">The sequence shown here is derived from an EMBL/GenBank/DDBJ whole genome shotgun (WGS) entry which is preliminary data.</text>
</comment>
<organism evidence="2 3">
    <name type="scientific">Paenibacillus solanacearum</name>
    <dbReference type="NCBI Taxonomy" id="2048548"/>
    <lineage>
        <taxon>Bacteria</taxon>
        <taxon>Bacillati</taxon>
        <taxon>Bacillota</taxon>
        <taxon>Bacilli</taxon>
        <taxon>Bacillales</taxon>
        <taxon>Paenibacillaceae</taxon>
        <taxon>Paenibacillus</taxon>
    </lineage>
</organism>
<evidence type="ECO:0000313" key="2">
    <source>
        <dbReference type="EMBL" id="CAG7642147.1"/>
    </source>
</evidence>
<sequence length="284" mass="32491">MIEKIGNKIGEGACAEVFEWEDQSKIVKMAKPNTSTRALQEELHHCRIAWECGLPVPKPFDQVNIEGRFGIVFERIFGETFLKRFIDGAVKQSQLNLPINVSENYSDVRMTARLLYQIHTHSVPDMPSQRDYIKHNIRLASYLTEVEKAAVITLLDQLPMKHQLCHGDPNPANILLRDHDAVVIDWSNATSGNPEADLAEYIVMIRYAILPSDWPNEVSVFLNATRETIIRIFMEEYEKLSGIGYTDIEPWIAPIAARKLSADAMSIEEKHLLVKEIRRRLHCN</sequence>
<dbReference type="RefSeq" id="WP_218094032.1">
    <property type="nucleotide sequence ID" value="NZ_CAJVAS010000022.1"/>
</dbReference>
<proteinExistence type="predicted"/>
<dbReference type="AlphaFoldDB" id="A0A916K7W9"/>
<keyword evidence="3" id="KW-1185">Reference proteome</keyword>
<protein>
    <recommendedName>
        <fullName evidence="1">Aminoglycoside phosphotransferase domain-containing protein</fullName>
    </recommendedName>
</protein>